<dbReference type="InterPro" id="IPR029044">
    <property type="entry name" value="Nucleotide-diphossugar_trans"/>
</dbReference>
<name>A0ABU8RJP5_9ACTN</name>
<evidence type="ECO:0000313" key="4">
    <source>
        <dbReference type="Proteomes" id="UP001387100"/>
    </source>
</evidence>
<feature type="compositionally biased region" description="Basic and acidic residues" evidence="1">
    <location>
        <begin position="9"/>
        <end position="21"/>
    </location>
</feature>
<keyword evidence="4" id="KW-1185">Reference proteome</keyword>
<dbReference type="InterPro" id="IPR001173">
    <property type="entry name" value="Glyco_trans_2-like"/>
</dbReference>
<comment type="caution">
    <text evidence="3">The sequence shown here is derived from an EMBL/GenBank/DDBJ whole genome shotgun (WGS) entry which is preliminary data.</text>
</comment>
<feature type="region of interest" description="Disordered" evidence="1">
    <location>
        <begin position="1"/>
        <end position="22"/>
    </location>
</feature>
<evidence type="ECO:0000259" key="2">
    <source>
        <dbReference type="Pfam" id="PF00535"/>
    </source>
</evidence>
<dbReference type="InterPro" id="IPR050834">
    <property type="entry name" value="Glycosyltransf_2"/>
</dbReference>
<dbReference type="Proteomes" id="UP001387100">
    <property type="component" value="Unassembled WGS sequence"/>
</dbReference>
<feature type="domain" description="Glycosyltransferase 2-like" evidence="2">
    <location>
        <begin position="29"/>
        <end position="158"/>
    </location>
</feature>
<keyword evidence="3" id="KW-0808">Transferase</keyword>
<dbReference type="PANTHER" id="PTHR43685">
    <property type="entry name" value="GLYCOSYLTRANSFERASE"/>
    <property type="match status" value="1"/>
</dbReference>
<accession>A0ABU8RJP5</accession>
<dbReference type="RefSeq" id="WP_339574694.1">
    <property type="nucleotide sequence ID" value="NZ_JBBIAA010000007.1"/>
</dbReference>
<dbReference type="PANTHER" id="PTHR43685:SF11">
    <property type="entry name" value="GLYCOSYLTRANSFERASE TAGX-RELATED"/>
    <property type="match status" value="1"/>
</dbReference>
<keyword evidence="3" id="KW-0328">Glycosyltransferase</keyword>
<sequence length="377" mass="41200">MSSRRKRHTGTEDLCPRRTGSEDEPCVGVVVAVRDGERYLAAALDSVLAQHHARWHCVVVDDGSTDGTWEVAQSYRRDARFSVVRHTGAGAAAARNRGIAELAPGVELLAFLDGDDVWLPDALGRLVAAVRAAPSAVGAYGTAEYVDEEGTPVRPGEHPSRQRDRRRVRGLDLESVPAAEATTGFGSLVVSGAIWPAAVVLLHRRVVEEAGGFDEDLPLHEDWDLYLRSSRAGDFVFVDEQVAWYRQHGSNITRDTARSVFFQDVVRRKTWMSEHNTPAQRRTAARAWRALQHRLVLASARDTAEQARRGDGRGTAAAGKAAVLLGLQLLRRGPSEPDERLLRLSGRRPGAPAVRRPREVTTSHAIPGPGPRAGRRG</sequence>
<feature type="region of interest" description="Disordered" evidence="1">
    <location>
        <begin position="338"/>
        <end position="377"/>
    </location>
</feature>
<dbReference type="EC" id="2.4.-.-" evidence="3"/>
<reference evidence="3 4" key="1">
    <citation type="journal article" date="2017" name="Int. J. Syst. Evol. Microbiol.">
        <title>Pseudokineococcus basanitobsidens sp. nov., isolated from volcanic rock.</title>
        <authorList>
            <person name="Lee D.W."/>
            <person name="Park M.Y."/>
            <person name="Kim J.J."/>
            <person name="Kim B.S."/>
        </authorList>
    </citation>
    <scope>NUCLEOTIDE SEQUENCE [LARGE SCALE GENOMIC DNA]</scope>
    <source>
        <strain evidence="3 4">DSM 103726</strain>
    </source>
</reference>
<protein>
    <submittedName>
        <fullName evidence="3">Glycosyltransferase</fullName>
        <ecNumber evidence="3">2.4.-.-</ecNumber>
    </submittedName>
</protein>
<gene>
    <name evidence="3" type="ORF">WDZ17_08385</name>
</gene>
<dbReference type="GO" id="GO:0016757">
    <property type="term" value="F:glycosyltransferase activity"/>
    <property type="evidence" value="ECO:0007669"/>
    <property type="project" value="UniProtKB-KW"/>
</dbReference>
<evidence type="ECO:0000256" key="1">
    <source>
        <dbReference type="SAM" id="MobiDB-lite"/>
    </source>
</evidence>
<proteinExistence type="predicted"/>
<dbReference type="Gene3D" id="3.90.550.10">
    <property type="entry name" value="Spore Coat Polysaccharide Biosynthesis Protein SpsA, Chain A"/>
    <property type="match status" value="1"/>
</dbReference>
<dbReference type="EMBL" id="JBBIAA010000007">
    <property type="protein sequence ID" value="MEJ5945309.1"/>
    <property type="molecule type" value="Genomic_DNA"/>
</dbReference>
<organism evidence="3 4">
    <name type="scientific">Pseudokineococcus basanitobsidens</name>
    <dbReference type="NCBI Taxonomy" id="1926649"/>
    <lineage>
        <taxon>Bacteria</taxon>
        <taxon>Bacillati</taxon>
        <taxon>Actinomycetota</taxon>
        <taxon>Actinomycetes</taxon>
        <taxon>Kineosporiales</taxon>
        <taxon>Kineosporiaceae</taxon>
        <taxon>Pseudokineococcus</taxon>
    </lineage>
</organism>
<dbReference type="Pfam" id="PF00535">
    <property type="entry name" value="Glycos_transf_2"/>
    <property type="match status" value="1"/>
</dbReference>
<evidence type="ECO:0000313" key="3">
    <source>
        <dbReference type="EMBL" id="MEJ5945309.1"/>
    </source>
</evidence>
<dbReference type="SUPFAM" id="SSF53448">
    <property type="entry name" value="Nucleotide-diphospho-sugar transferases"/>
    <property type="match status" value="1"/>
</dbReference>